<sequence length="388" mass="42889">MTNEVLRSIRGLLPMIAERADKVDESRRVSEQVIRELGDAGMFKMLQPRRYGGTECNPVHFYEVVRAVSGVCGSTGWLASVLGVHPWHLALFDDRAQRDVWGHDDSVLVSSAYAPVGRLFPVEGGYRLTGDWHFSSGCEHASWALLGAMVVGTEGRPVDFMTALVPRSDYRIHDVWDVVGMRGTASNEISAEDVFVPDYRIKRNYETAQLRGPGQKVNRGPLYRLPFASLFTTAVAAPGVGVVAGCYERYLTFMRERVRLSLGGGRFVDDQFAQVAVARASSEIDAAILQMDRNVRELWELAEAGEELPMGLRLRVRRDQVRATERALDAIDLLFKTAGGSSLSRGNAIERSWRDAHAGSVHVANEPERALALFGRGAFGLPVEDNLV</sequence>
<dbReference type="EMBL" id="CP008947">
    <property type="protein sequence ID" value="AII05239.1"/>
    <property type="molecule type" value="Genomic_DNA"/>
</dbReference>
<dbReference type="eggNOG" id="COG1960">
    <property type="taxonomic scope" value="Bacteria"/>
</dbReference>
<comment type="similarity">
    <text evidence="2">Belongs to the HpaH/HsaA monooxygenase family.</text>
</comment>
<proteinExistence type="inferred from homology"/>
<evidence type="ECO:0000259" key="5">
    <source>
        <dbReference type="Pfam" id="PF08028"/>
    </source>
</evidence>
<feature type="transmembrane region" description="Helical" evidence="3">
    <location>
        <begin position="225"/>
        <end position="247"/>
    </location>
</feature>
<reference evidence="6 7" key="1">
    <citation type="submission" date="2014-07" db="EMBL/GenBank/DDBJ databases">
        <title>Genome Sequence of Rhodococcus opacus Strain R7, a Biodegrader of Mono- and Polycyclic Aromatic Hydrocarbons.</title>
        <authorList>
            <person name="Di Gennaro P."/>
            <person name="Zampolli J."/>
            <person name="Presti I."/>
            <person name="Cappelletti M."/>
            <person name="D'Ursi P."/>
            <person name="Orro A."/>
            <person name="Mezzelani A."/>
            <person name="Milanesi L."/>
        </authorList>
    </citation>
    <scope>NUCLEOTIDE SEQUENCE [LARGE SCALE GENOMIC DNA]</scope>
    <source>
        <strain evidence="6 7">R7</strain>
    </source>
</reference>
<dbReference type="GO" id="GO:0003995">
    <property type="term" value="F:acyl-CoA dehydrogenase activity"/>
    <property type="evidence" value="ECO:0007669"/>
    <property type="project" value="TreeGrafter"/>
</dbReference>
<dbReference type="RefSeq" id="WP_128639283.1">
    <property type="nucleotide sequence ID" value="NZ_CP008947.1"/>
</dbReference>
<dbReference type="PANTHER" id="PTHR48083">
    <property type="entry name" value="MEDIUM-CHAIN SPECIFIC ACYL-COA DEHYDROGENASE, MITOCHONDRIAL-RELATED"/>
    <property type="match status" value="1"/>
</dbReference>
<dbReference type="Proteomes" id="UP000028488">
    <property type="component" value="Chromosome"/>
</dbReference>
<gene>
    <name evidence="6" type="ORF">EP51_11685</name>
</gene>
<dbReference type="GO" id="GO:0016712">
    <property type="term" value="F:oxidoreductase activity, acting on paired donors, with incorporation or reduction of molecular oxygen, reduced flavin or flavoprotein as one donor, and incorporation of one atom of oxygen"/>
    <property type="evidence" value="ECO:0007669"/>
    <property type="project" value="TreeGrafter"/>
</dbReference>
<dbReference type="Pfam" id="PF02771">
    <property type="entry name" value="Acyl-CoA_dh_N"/>
    <property type="match status" value="1"/>
</dbReference>
<dbReference type="InterPro" id="IPR013107">
    <property type="entry name" value="Acyl-CoA_DH_C"/>
</dbReference>
<evidence type="ECO:0000256" key="2">
    <source>
        <dbReference type="ARBA" id="ARBA00049661"/>
    </source>
</evidence>
<dbReference type="PIRSF" id="PIRSF016578">
    <property type="entry name" value="HsaA"/>
    <property type="match status" value="1"/>
</dbReference>
<evidence type="ECO:0000256" key="3">
    <source>
        <dbReference type="SAM" id="Phobius"/>
    </source>
</evidence>
<protein>
    <submittedName>
        <fullName evidence="6">Monooxygenase</fullName>
    </submittedName>
</protein>
<dbReference type="GO" id="GO:0050660">
    <property type="term" value="F:flavin adenine dinucleotide binding"/>
    <property type="evidence" value="ECO:0007669"/>
    <property type="project" value="InterPro"/>
</dbReference>
<dbReference type="Gene3D" id="2.40.110.10">
    <property type="entry name" value="Butyryl-CoA Dehydrogenase, subunit A, domain 2"/>
    <property type="match status" value="1"/>
</dbReference>
<dbReference type="InterPro" id="IPR054617">
    <property type="entry name" value="HsaA"/>
</dbReference>
<dbReference type="InterPro" id="IPR046373">
    <property type="entry name" value="Acyl-CoA_Oxase/DH_mid-dom_sf"/>
</dbReference>
<keyword evidence="3" id="KW-0472">Membrane</keyword>
<evidence type="ECO:0000313" key="6">
    <source>
        <dbReference type="EMBL" id="AII05239.1"/>
    </source>
</evidence>
<accession>A0A076EP70</accession>
<organism evidence="6 7">
    <name type="scientific">Rhodococcus opacus</name>
    <name type="common">Nocardia opaca</name>
    <dbReference type="NCBI Taxonomy" id="37919"/>
    <lineage>
        <taxon>Bacteria</taxon>
        <taxon>Bacillati</taxon>
        <taxon>Actinomycetota</taxon>
        <taxon>Actinomycetes</taxon>
        <taxon>Mycobacteriales</taxon>
        <taxon>Nocardiaceae</taxon>
        <taxon>Rhodococcus</taxon>
    </lineage>
</organism>
<feature type="domain" description="Acyl-CoA dehydrogenase C-terminal" evidence="5">
    <location>
        <begin position="235"/>
        <end position="366"/>
    </location>
</feature>
<evidence type="ECO:0000256" key="1">
    <source>
        <dbReference type="ARBA" id="ARBA00023002"/>
    </source>
</evidence>
<dbReference type="InterPro" id="IPR037069">
    <property type="entry name" value="AcylCoA_DH/ox_N_sf"/>
</dbReference>
<keyword evidence="6" id="KW-0503">Monooxygenase</keyword>
<dbReference type="InterPro" id="IPR050741">
    <property type="entry name" value="Acyl-CoA_dehydrogenase"/>
</dbReference>
<keyword evidence="1" id="KW-0560">Oxidoreductase</keyword>
<dbReference type="SUPFAM" id="SSF47203">
    <property type="entry name" value="Acyl-CoA dehydrogenase C-terminal domain-like"/>
    <property type="match status" value="1"/>
</dbReference>
<feature type="domain" description="Acyl-CoA dehydrogenase/oxidase N-terminal" evidence="4">
    <location>
        <begin position="16"/>
        <end position="99"/>
    </location>
</feature>
<dbReference type="InterPro" id="IPR036250">
    <property type="entry name" value="AcylCo_DH-like_C"/>
</dbReference>
<dbReference type="GO" id="GO:0005737">
    <property type="term" value="C:cytoplasm"/>
    <property type="evidence" value="ECO:0007669"/>
    <property type="project" value="TreeGrafter"/>
</dbReference>
<dbReference type="PANTHER" id="PTHR48083:SF19">
    <property type="entry name" value="FLAVIN-DEPENDENT MONOOXYGENASE, OXYGENASE SUBUNIT HSAA"/>
    <property type="match status" value="1"/>
</dbReference>
<keyword evidence="3" id="KW-1133">Transmembrane helix</keyword>
<dbReference type="InterPro" id="IPR009100">
    <property type="entry name" value="AcylCoA_DH/oxidase_NM_dom_sf"/>
</dbReference>
<dbReference type="Gene3D" id="1.20.140.10">
    <property type="entry name" value="Butyryl-CoA Dehydrogenase, subunit A, domain 3"/>
    <property type="match status" value="1"/>
</dbReference>
<dbReference type="Pfam" id="PF08028">
    <property type="entry name" value="Acyl-CoA_dh_2"/>
    <property type="match status" value="1"/>
</dbReference>
<dbReference type="InterPro" id="IPR013786">
    <property type="entry name" value="AcylCoA_DH/ox_N"/>
</dbReference>
<evidence type="ECO:0000313" key="7">
    <source>
        <dbReference type="Proteomes" id="UP000028488"/>
    </source>
</evidence>
<dbReference type="SUPFAM" id="SSF56645">
    <property type="entry name" value="Acyl-CoA dehydrogenase NM domain-like"/>
    <property type="match status" value="1"/>
</dbReference>
<keyword evidence="3" id="KW-0812">Transmembrane</keyword>
<dbReference type="GO" id="GO:0033539">
    <property type="term" value="P:fatty acid beta-oxidation using acyl-CoA dehydrogenase"/>
    <property type="evidence" value="ECO:0007669"/>
    <property type="project" value="TreeGrafter"/>
</dbReference>
<name>A0A076EP70_RHOOP</name>
<dbReference type="AlphaFoldDB" id="A0A076EP70"/>
<evidence type="ECO:0000259" key="4">
    <source>
        <dbReference type="Pfam" id="PF02771"/>
    </source>
</evidence>
<dbReference type="Gene3D" id="1.10.540.10">
    <property type="entry name" value="Acyl-CoA dehydrogenase/oxidase, N-terminal domain"/>
    <property type="match status" value="1"/>
</dbReference>
<dbReference type="NCBIfam" id="NF045629">
    <property type="entry name" value="monooxsub_HsaA"/>
    <property type="match status" value="1"/>
</dbReference>